<gene>
    <name evidence="6" type="primary">nucS</name>
    <name evidence="9" type="ORF">SAMN02745716_0614</name>
</gene>
<keyword evidence="2 6" id="KW-0540">Nuclease</keyword>
<name>A0A1H6FJD6_THEAL</name>
<comment type="similarity">
    <text evidence="6">Belongs to the NucS endonuclease family.</text>
</comment>
<dbReference type="InterPro" id="IPR048301">
    <property type="entry name" value="NucS_C"/>
</dbReference>
<dbReference type="GO" id="GO:0003677">
    <property type="term" value="F:DNA binding"/>
    <property type="evidence" value="ECO:0007669"/>
    <property type="project" value="UniProtKB-KW"/>
</dbReference>
<evidence type="ECO:0000256" key="3">
    <source>
        <dbReference type="ARBA" id="ARBA00022759"/>
    </source>
</evidence>
<proteinExistence type="inferred from homology"/>
<dbReference type="EC" id="3.1.-.-" evidence="6"/>
<keyword evidence="4 6" id="KW-0378">Hydrolase</keyword>
<dbReference type="CDD" id="cd22341">
    <property type="entry name" value="NucS-like"/>
    <property type="match status" value="1"/>
</dbReference>
<dbReference type="Gene3D" id="2.70.180.20">
    <property type="match status" value="1"/>
</dbReference>
<keyword evidence="5 6" id="KW-0238">DNA-binding</keyword>
<comment type="function">
    <text evidence="6">Cleaves both 3' and 5' ssDNA extremities of branched DNA structures.</text>
</comment>
<dbReference type="PANTHER" id="PTHR38814">
    <property type="entry name" value="ENDONUCLEASE NUCS"/>
    <property type="match status" value="1"/>
</dbReference>
<reference evidence="10" key="1">
    <citation type="submission" date="2016-10" db="EMBL/GenBank/DDBJ databases">
        <authorList>
            <person name="Varghese N."/>
            <person name="Submissions S."/>
        </authorList>
    </citation>
    <scope>NUCLEOTIDE SEQUENCE [LARGE SCALE GENOMIC DNA]</scope>
    <source>
        <strain evidence="10">ATCC 35263</strain>
    </source>
</reference>
<keyword evidence="1 6" id="KW-0963">Cytoplasm</keyword>
<evidence type="ECO:0000256" key="4">
    <source>
        <dbReference type="ARBA" id="ARBA00022801"/>
    </source>
</evidence>
<evidence type="ECO:0000256" key="6">
    <source>
        <dbReference type="HAMAP-Rule" id="MF_00722"/>
    </source>
</evidence>
<protein>
    <recommendedName>
        <fullName evidence="6">Endonuclease NucS</fullName>
        <ecNumber evidence="6">3.1.-.-</ecNumber>
    </recommendedName>
</protein>
<dbReference type="OrthoDB" id="3344925at2"/>
<evidence type="ECO:0000313" key="10">
    <source>
        <dbReference type="Proteomes" id="UP000222056"/>
    </source>
</evidence>
<dbReference type="HAMAP" id="MF_00722">
    <property type="entry name" value="NucS"/>
    <property type="match status" value="1"/>
</dbReference>
<evidence type="ECO:0000256" key="5">
    <source>
        <dbReference type="ARBA" id="ARBA00023125"/>
    </source>
</evidence>
<feature type="domain" description="Endonuclease NucS N-terminal PH-like" evidence="8">
    <location>
        <begin position="2"/>
        <end position="90"/>
    </location>
</feature>
<evidence type="ECO:0000313" key="9">
    <source>
        <dbReference type="EMBL" id="SEH10956.1"/>
    </source>
</evidence>
<evidence type="ECO:0000256" key="1">
    <source>
        <dbReference type="ARBA" id="ARBA00022490"/>
    </source>
</evidence>
<dbReference type="Gene3D" id="3.40.1350.10">
    <property type="match status" value="1"/>
</dbReference>
<dbReference type="InterPro" id="IPR011856">
    <property type="entry name" value="tRNA_endonuc-like_dom_sf"/>
</dbReference>
<evidence type="ECO:0000259" key="7">
    <source>
        <dbReference type="Pfam" id="PF01939"/>
    </source>
</evidence>
<dbReference type="GO" id="GO:0000014">
    <property type="term" value="F:single-stranded DNA endodeoxyribonuclease activity"/>
    <property type="evidence" value="ECO:0007669"/>
    <property type="project" value="UniProtKB-UniRule"/>
</dbReference>
<accession>A0A1H6FJD6</accession>
<dbReference type="GO" id="GO:0005737">
    <property type="term" value="C:cytoplasm"/>
    <property type="evidence" value="ECO:0007669"/>
    <property type="project" value="UniProtKB-SubCell"/>
</dbReference>
<dbReference type="Pfam" id="PF01939">
    <property type="entry name" value="NucS_C"/>
    <property type="match status" value="1"/>
</dbReference>
<organism evidence="9 10">
    <name type="scientific">Thermoleophilum album</name>
    <dbReference type="NCBI Taxonomy" id="29539"/>
    <lineage>
        <taxon>Bacteria</taxon>
        <taxon>Bacillati</taxon>
        <taxon>Actinomycetota</taxon>
        <taxon>Thermoleophilia</taxon>
        <taxon>Thermoleophilales</taxon>
        <taxon>Thermoleophilaceae</taxon>
        <taxon>Thermoleophilum</taxon>
    </lineage>
</organism>
<dbReference type="InterPro" id="IPR049173">
    <property type="entry name" value="NucS_N_sf"/>
</dbReference>
<evidence type="ECO:0000256" key="2">
    <source>
        <dbReference type="ARBA" id="ARBA00022722"/>
    </source>
</evidence>
<dbReference type="STRING" id="29539.SAMN02745716_0614"/>
<evidence type="ECO:0000259" key="8">
    <source>
        <dbReference type="Pfam" id="PF21003"/>
    </source>
</evidence>
<keyword evidence="10" id="KW-1185">Reference proteome</keyword>
<dbReference type="InterPro" id="IPR002793">
    <property type="entry name" value="Endonuclease_NucS"/>
</dbReference>
<comment type="subcellular location">
    <subcellularLocation>
        <location evidence="6">Cytoplasm</location>
    </subcellularLocation>
</comment>
<dbReference type="InterPro" id="IPR048302">
    <property type="entry name" value="NucS_N"/>
</dbReference>
<sequence>MRLIVARCEVLYDGRLSTRLPEAVRLILLKADGSVMVHADSGGYKPLNWMSPPTVIEEHHDRLRIARLRPPAEQIEIKLCEVLADQRFALDASVQLEKDGVERELQDLLERDPLAIREGLRLVRREWATDLGPVDLMCRDELRGGYVAIEVKRVATIAAVEQLSRYLERIGHDPSLRPCSGILVACEIKPQARTLAKARGIECVEIDLQALRASGRNELQLFAA</sequence>
<dbReference type="AlphaFoldDB" id="A0A1H6FJD6"/>
<dbReference type="EMBL" id="FNWJ01000001">
    <property type="protein sequence ID" value="SEH10956.1"/>
    <property type="molecule type" value="Genomic_DNA"/>
</dbReference>
<dbReference type="RefSeq" id="WP_093116106.1">
    <property type="nucleotide sequence ID" value="NZ_FNWJ01000001.1"/>
</dbReference>
<dbReference type="NCBIfam" id="NF002876">
    <property type="entry name" value="PRK03298.1"/>
    <property type="match status" value="1"/>
</dbReference>
<keyword evidence="3 6" id="KW-0255">Endonuclease</keyword>
<dbReference type="PANTHER" id="PTHR38814:SF1">
    <property type="entry name" value="ENDONUCLEASE NUCS"/>
    <property type="match status" value="1"/>
</dbReference>
<dbReference type="Pfam" id="PF21003">
    <property type="entry name" value="NucS_N"/>
    <property type="match status" value="1"/>
</dbReference>
<feature type="domain" description="Endonuclease NucS C-terminal" evidence="7">
    <location>
        <begin position="101"/>
        <end position="207"/>
    </location>
</feature>
<dbReference type="Proteomes" id="UP000222056">
    <property type="component" value="Unassembled WGS sequence"/>
</dbReference>